<dbReference type="AlphaFoldDB" id="A0A9X1B345"/>
<evidence type="ECO:0000313" key="10">
    <source>
        <dbReference type="Proteomes" id="UP001138768"/>
    </source>
</evidence>
<dbReference type="GO" id="GO:0004518">
    <property type="term" value="F:nuclease activity"/>
    <property type="evidence" value="ECO:0007669"/>
    <property type="project" value="UniProtKB-KW"/>
</dbReference>
<comment type="similarity">
    <text evidence="7">Belongs to the PINc/VapC protein family.</text>
</comment>
<evidence type="ECO:0000259" key="8">
    <source>
        <dbReference type="Pfam" id="PF01850"/>
    </source>
</evidence>
<evidence type="ECO:0000313" key="9">
    <source>
        <dbReference type="EMBL" id="MBK1617207.1"/>
    </source>
</evidence>
<dbReference type="Gene3D" id="3.40.50.1010">
    <property type="entry name" value="5'-nuclease"/>
    <property type="match status" value="1"/>
</dbReference>
<dbReference type="InterPro" id="IPR050556">
    <property type="entry name" value="Type_II_TA_system_RNase"/>
</dbReference>
<keyword evidence="5" id="KW-0378">Hydrolase</keyword>
<dbReference type="InterPro" id="IPR002716">
    <property type="entry name" value="PIN_dom"/>
</dbReference>
<name>A0A9X1B345_9GAMM</name>
<dbReference type="Pfam" id="PF01850">
    <property type="entry name" value="PIN"/>
    <property type="match status" value="1"/>
</dbReference>
<accession>A0A9X1B345</accession>
<dbReference type="EMBL" id="NRRY01000002">
    <property type="protein sequence ID" value="MBK1617207.1"/>
    <property type="molecule type" value="Genomic_DNA"/>
</dbReference>
<dbReference type="InterPro" id="IPR029060">
    <property type="entry name" value="PIN-like_dom_sf"/>
</dbReference>
<dbReference type="CDD" id="cd18746">
    <property type="entry name" value="PIN_VapC4-5_FitB-like"/>
    <property type="match status" value="1"/>
</dbReference>
<evidence type="ECO:0000256" key="1">
    <source>
        <dbReference type="ARBA" id="ARBA00001946"/>
    </source>
</evidence>
<protein>
    <submittedName>
        <fullName evidence="9">VapC toxin family PIN domain ribonuclease</fullName>
    </submittedName>
</protein>
<dbReference type="GO" id="GO:0046872">
    <property type="term" value="F:metal ion binding"/>
    <property type="evidence" value="ECO:0007669"/>
    <property type="project" value="UniProtKB-KW"/>
</dbReference>
<evidence type="ECO:0000256" key="6">
    <source>
        <dbReference type="ARBA" id="ARBA00022842"/>
    </source>
</evidence>
<dbReference type="RefSeq" id="WP_200237549.1">
    <property type="nucleotide sequence ID" value="NZ_NRRY01000002.1"/>
</dbReference>
<dbReference type="PANTHER" id="PTHR33653">
    <property type="entry name" value="RIBONUCLEASE VAPC2"/>
    <property type="match status" value="1"/>
</dbReference>
<keyword evidence="2" id="KW-1277">Toxin-antitoxin system</keyword>
<dbReference type="SUPFAM" id="SSF88723">
    <property type="entry name" value="PIN domain-like"/>
    <property type="match status" value="1"/>
</dbReference>
<gene>
    <name evidence="9" type="ORF">CKO42_01825</name>
</gene>
<keyword evidence="10" id="KW-1185">Reference proteome</keyword>
<reference evidence="9 10" key="1">
    <citation type="journal article" date="2020" name="Microorganisms">
        <title>Osmotic Adaptation and Compatible Solute Biosynthesis of Phototrophic Bacteria as Revealed from Genome Analyses.</title>
        <authorList>
            <person name="Imhoff J.F."/>
            <person name="Rahn T."/>
            <person name="Kunzel S."/>
            <person name="Keller A."/>
            <person name="Neulinger S.C."/>
        </authorList>
    </citation>
    <scope>NUCLEOTIDE SEQUENCE [LARGE SCALE GENOMIC DNA]</scope>
    <source>
        <strain evidence="9 10">DSM 25653</strain>
    </source>
</reference>
<organism evidence="9 10">
    <name type="scientific">Lamprobacter modestohalophilus</name>
    <dbReference type="NCBI Taxonomy" id="1064514"/>
    <lineage>
        <taxon>Bacteria</taxon>
        <taxon>Pseudomonadati</taxon>
        <taxon>Pseudomonadota</taxon>
        <taxon>Gammaproteobacteria</taxon>
        <taxon>Chromatiales</taxon>
        <taxon>Chromatiaceae</taxon>
        <taxon>Lamprobacter</taxon>
    </lineage>
</organism>
<proteinExistence type="inferred from homology"/>
<comment type="caution">
    <text evidence="9">The sequence shown here is derived from an EMBL/GenBank/DDBJ whole genome shotgun (WGS) entry which is preliminary data.</text>
</comment>
<evidence type="ECO:0000256" key="2">
    <source>
        <dbReference type="ARBA" id="ARBA00022649"/>
    </source>
</evidence>
<keyword evidence="4" id="KW-0479">Metal-binding</keyword>
<dbReference type="GO" id="GO:0016787">
    <property type="term" value="F:hydrolase activity"/>
    <property type="evidence" value="ECO:0007669"/>
    <property type="project" value="UniProtKB-KW"/>
</dbReference>
<feature type="domain" description="PIN" evidence="8">
    <location>
        <begin position="2"/>
        <end position="127"/>
    </location>
</feature>
<dbReference type="PANTHER" id="PTHR33653:SF1">
    <property type="entry name" value="RIBONUCLEASE VAPC2"/>
    <property type="match status" value="1"/>
</dbReference>
<evidence type="ECO:0000256" key="7">
    <source>
        <dbReference type="ARBA" id="ARBA00038093"/>
    </source>
</evidence>
<evidence type="ECO:0000256" key="5">
    <source>
        <dbReference type="ARBA" id="ARBA00022801"/>
    </source>
</evidence>
<evidence type="ECO:0000256" key="4">
    <source>
        <dbReference type="ARBA" id="ARBA00022723"/>
    </source>
</evidence>
<dbReference type="Proteomes" id="UP001138768">
    <property type="component" value="Unassembled WGS sequence"/>
</dbReference>
<keyword evidence="3" id="KW-0540">Nuclease</keyword>
<keyword evidence="6" id="KW-0460">Magnesium</keyword>
<evidence type="ECO:0000256" key="3">
    <source>
        <dbReference type="ARBA" id="ARBA00022722"/>
    </source>
</evidence>
<sequence>MYLLDTNLVSELRKARTGKADPGVLTWAAGVPADAQFLSVITVLELELGVRLRERRDPVQGALLRTWLERQVIDGFAGRIIAVDTEIARCCAALQVPDPRPDRDTLIAATALIRGLTVVTRNTRDFAGTGVALHNPWSSG</sequence>
<comment type="cofactor">
    <cofactor evidence="1">
        <name>Mg(2+)</name>
        <dbReference type="ChEBI" id="CHEBI:18420"/>
    </cofactor>
</comment>